<dbReference type="RefSeq" id="WP_013984600.1">
    <property type="nucleotide sequence ID" value="NC_015741.1"/>
</dbReference>
<reference evidence="8 9" key="1">
    <citation type="journal article" date="2011" name="BMC Genomics">
        <title>Comparative genome analysis and genome-guided physiological analysis of Roseobacter litoralis.</title>
        <authorList>
            <person name="Kalhoefer D."/>
            <person name="Thole S."/>
            <person name="Voget S."/>
            <person name="Lehmann R."/>
            <person name="Liesegang H."/>
            <person name="Wollher A."/>
            <person name="Daniel R."/>
            <person name="Simon M."/>
            <person name="Brinkhoff T."/>
        </authorList>
    </citation>
    <scope>NUCLEOTIDE SEQUENCE [LARGE SCALE GENOMIC DNA]</scope>
    <source>
        <strain evidence="9">ATCC 49566 / DSM 6996 / JCM 21268 / NBRC 15278 / OCh 149</strain>
    </source>
</reference>
<dbReference type="EMBL" id="CP002624">
    <property type="protein sequence ID" value="AEI96391.1"/>
    <property type="molecule type" value="Genomic_DNA"/>
</dbReference>
<dbReference type="PANTHER" id="PTHR30462:SF3">
    <property type="entry name" value="INTERMEMBRANE TRANSPORT PROTEIN PQIA"/>
    <property type="match status" value="1"/>
</dbReference>
<keyword evidence="9" id="KW-1185">Reference proteome</keyword>
<keyword evidence="4 7" id="KW-0812">Transmembrane</keyword>
<dbReference type="GO" id="GO:0005886">
    <property type="term" value="C:plasma membrane"/>
    <property type="evidence" value="ECO:0007669"/>
    <property type="project" value="UniProtKB-SubCell"/>
</dbReference>
<feature type="transmembrane region" description="Helical" evidence="7">
    <location>
        <begin position="151"/>
        <end position="171"/>
    </location>
</feature>
<evidence type="ECO:0000256" key="5">
    <source>
        <dbReference type="ARBA" id="ARBA00022989"/>
    </source>
</evidence>
<evidence type="ECO:0000256" key="2">
    <source>
        <dbReference type="ARBA" id="ARBA00022475"/>
    </source>
</evidence>
<gene>
    <name evidence="8" type="ordered locus">RLO149_p940460</name>
</gene>
<feature type="transmembrane region" description="Helical" evidence="7">
    <location>
        <begin position="177"/>
        <end position="195"/>
    </location>
</feature>
<evidence type="ECO:0000256" key="7">
    <source>
        <dbReference type="SAM" id="Phobius"/>
    </source>
</evidence>
<dbReference type="Proteomes" id="UP000001353">
    <property type="component" value="Plasmid pRLO149_94"/>
</dbReference>
<name>F7ZM54_ROSLO</name>
<keyword evidence="5 7" id="KW-1133">Transmembrane helix</keyword>
<geneLocation type="plasmid" evidence="8 9">
    <name>pRLO149_94</name>
</geneLocation>
<comment type="subcellular location">
    <subcellularLocation>
        <location evidence="1">Cell inner membrane</location>
    </subcellularLocation>
</comment>
<keyword evidence="8" id="KW-0614">Plasmid</keyword>
<feature type="transmembrane region" description="Helical" evidence="7">
    <location>
        <begin position="104"/>
        <end position="130"/>
    </location>
</feature>
<keyword evidence="2" id="KW-1003">Cell membrane</keyword>
<evidence type="ECO:0000256" key="3">
    <source>
        <dbReference type="ARBA" id="ARBA00022519"/>
    </source>
</evidence>
<protein>
    <submittedName>
        <fullName evidence="8">Paraquat inducible protein A</fullName>
    </submittedName>
</protein>
<evidence type="ECO:0000313" key="9">
    <source>
        <dbReference type="Proteomes" id="UP000001353"/>
    </source>
</evidence>
<proteinExistence type="predicted"/>
<feature type="transmembrane region" description="Helical" evidence="7">
    <location>
        <begin position="56"/>
        <end position="76"/>
    </location>
</feature>
<evidence type="ECO:0000256" key="1">
    <source>
        <dbReference type="ARBA" id="ARBA00004533"/>
    </source>
</evidence>
<dbReference type="InterPro" id="IPR007498">
    <property type="entry name" value="PqiA-like"/>
</dbReference>
<dbReference type="AlphaFoldDB" id="F7ZM54"/>
<organism evidence="8 9">
    <name type="scientific">Roseobacter litoralis (strain ATCC 49566 / DSM 6996 / JCM 21268 / NBRC 15278 / OCh 149)</name>
    <dbReference type="NCBI Taxonomy" id="391595"/>
    <lineage>
        <taxon>Bacteria</taxon>
        <taxon>Pseudomonadati</taxon>
        <taxon>Pseudomonadota</taxon>
        <taxon>Alphaproteobacteria</taxon>
        <taxon>Rhodobacterales</taxon>
        <taxon>Roseobacteraceae</taxon>
        <taxon>Roseobacter</taxon>
    </lineage>
</organism>
<keyword evidence="3" id="KW-0997">Cell inner membrane</keyword>
<evidence type="ECO:0000256" key="4">
    <source>
        <dbReference type="ARBA" id="ARBA00022692"/>
    </source>
</evidence>
<evidence type="ECO:0000256" key="6">
    <source>
        <dbReference type="ARBA" id="ARBA00023136"/>
    </source>
</evidence>
<dbReference type="KEGG" id="rli:RLO149_p940460"/>
<dbReference type="InterPro" id="IPR051800">
    <property type="entry name" value="PqiA-PqiB_transport"/>
</dbReference>
<dbReference type="Pfam" id="PF04403">
    <property type="entry name" value="PqiA"/>
    <property type="match status" value="1"/>
</dbReference>
<dbReference type="HOGENOM" id="CLU_041903_2_0_5"/>
<sequence length="219" mass="24488">MVRMERIEPTEKILTARELGLVGCIRCHQVWPEGTPKCGRCGHALKSRDPKSLQRVWAFWVIGLMCYIPANIYPMLQTRMLFYVQDSTIVGGAVELIEYGSVGIALVILFASVAIPIGKFLAIAFLAISIHRPTTVSNHQRQKLFEIVEYIGRWSMIDIFVVAILSSLVQLQLLVTINPGAASIFFASAVIFTMISAQSFDSRLIWDQINAQDEGTKNE</sequence>
<evidence type="ECO:0000313" key="8">
    <source>
        <dbReference type="EMBL" id="AEI96391.1"/>
    </source>
</evidence>
<dbReference type="PANTHER" id="PTHR30462">
    <property type="entry name" value="INTERMEMBRANE TRANSPORT PROTEIN PQIB-RELATED"/>
    <property type="match status" value="1"/>
</dbReference>
<keyword evidence="6 7" id="KW-0472">Membrane</keyword>
<accession>F7ZM54</accession>